<proteinExistence type="predicted"/>
<dbReference type="EMBL" id="JACAZF010000007">
    <property type="protein sequence ID" value="KAF7298542.1"/>
    <property type="molecule type" value="Genomic_DNA"/>
</dbReference>
<feature type="coiled-coil region" evidence="1">
    <location>
        <begin position="30"/>
        <end position="57"/>
    </location>
</feature>
<accession>A0A8H6SHP6</accession>
<dbReference type="AlphaFoldDB" id="A0A8H6SHP6"/>
<evidence type="ECO:0000256" key="1">
    <source>
        <dbReference type="SAM" id="Coils"/>
    </source>
</evidence>
<evidence type="ECO:0000313" key="3">
    <source>
        <dbReference type="Proteomes" id="UP000636479"/>
    </source>
</evidence>
<protein>
    <submittedName>
        <fullName evidence="2">F-box domain-containing protein</fullName>
    </submittedName>
</protein>
<dbReference type="GeneID" id="59347204"/>
<keyword evidence="3" id="KW-1185">Reference proteome</keyword>
<organism evidence="2 3">
    <name type="scientific">Mycena indigotica</name>
    <dbReference type="NCBI Taxonomy" id="2126181"/>
    <lineage>
        <taxon>Eukaryota</taxon>
        <taxon>Fungi</taxon>
        <taxon>Dikarya</taxon>
        <taxon>Basidiomycota</taxon>
        <taxon>Agaricomycotina</taxon>
        <taxon>Agaricomycetes</taxon>
        <taxon>Agaricomycetidae</taxon>
        <taxon>Agaricales</taxon>
        <taxon>Marasmiineae</taxon>
        <taxon>Mycenaceae</taxon>
        <taxon>Mycena</taxon>
    </lineage>
</organism>
<dbReference type="OrthoDB" id="3063971at2759"/>
<evidence type="ECO:0000313" key="2">
    <source>
        <dbReference type="EMBL" id="KAF7298542.1"/>
    </source>
</evidence>
<dbReference type="RefSeq" id="XP_037217930.1">
    <property type="nucleotide sequence ID" value="XM_037364688.1"/>
</dbReference>
<keyword evidence="1" id="KW-0175">Coiled coil</keyword>
<gene>
    <name evidence="2" type="ORF">MIND_00800900</name>
</gene>
<dbReference type="Proteomes" id="UP000636479">
    <property type="component" value="Unassembled WGS sequence"/>
</dbReference>
<comment type="caution">
    <text evidence="2">The sequence shown here is derived from an EMBL/GenBank/DDBJ whole genome shotgun (WGS) entry which is preliminary data.</text>
</comment>
<dbReference type="SUPFAM" id="SSF81383">
    <property type="entry name" value="F-box domain"/>
    <property type="match status" value="1"/>
</dbReference>
<name>A0A8H6SHP6_9AGAR</name>
<reference evidence="2" key="1">
    <citation type="submission" date="2020-05" db="EMBL/GenBank/DDBJ databases">
        <title>Mycena genomes resolve the evolution of fungal bioluminescence.</title>
        <authorList>
            <person name="Tsai I.J."/>
        </authorList>
    </citation>
    <scope>NUCLEOTIDE SEQUENCE</scope>
    <source>
        <strain evidence="2">171206Taipei</strain>
    </source>
</reference>
<dbReference type="InterPro" id="IPR036047">
    <property type="entry name" value="F-box-like_dom_sf"/>
</dbReference>
<sequence>MLIAASPFQEILHTNTVPTDEQCDEIRAYLQSYNSRLDELHTEVARLEKLLSVVMHERDELTDFLASHQALISPMRRIPDDVLCLIFLETLPAHRNTALDAKEGPMLLAGVCSHWRALALSTPKLWSKMHLVIPPQTPQTMDKQDVLVLEMQRWLKRGANAPLDVSAQVSHHYHHLGAPLGSPTDPLPHLSQSGSASIPRYLAPLLSHDIETFRGCGKTMKEVPRRVRRAAKEAFSIPLPTATNILPAPTLPIPEFLRFPLPLITPIATEKKPTDVEG</sequence>